<protein>
    <submittedName>
        <fullName evidence="1">Uncharacterized protein</fullName>
    </submittedName>
</protein>
<dbReference type="Proteomes" id="UP001152622">
    <property type="component" value="Chromosome 7"/>
</dbReference>
<comment type="caution">
    <text evidence="1">The sequence shown here is derived from an EMBL/GenBank/DDBJ whole genome shotgun (WGS) entry which is preliminary data.</text>
</comment>
<gene>
    <name evidence="1" type="ORF">SKAU_G00210820</name>
</gene>
<name>A0A9Q1F8Z2_SYNKA</name>
<reference evidence="1" key="1">
    <citation type="journal article" date="2023" name="Science">
        <title>Genome structures resolve the early diversification of teleost fishes.</title>
        <authorList>
            <person name="Parey E."/>
            <person name="Louis A."/>
            <person name="Montfort J."/>
            <person name="Bouchez O."/>
            <person name="Roques C."/>
            <person name="Iampietro C."/>
            <person name="Lluch J."/>
            <person name="Castinel A."/>
            <person name="Donnadieu C."/>
            <person name="Desvignes T."/>
            <person name="Floi Bucao C."/>
            <person name="Jouanno E."/>
            <person name="Wen M."/>
            <person name="Mejri S."/>
            <person name="Dirks R."/>
            <person name="Jansen H."/>
            <person name="Henkel C."/>
            <person name="Chen W.J."/>
            <person name="Zahm M."/>
            <person name="Cabau C."/>
            <person name="Klopp C."/>
            <person name="Thompson A.W."/>
            <person name="Robinson-Rechavi M."/>
            <person name="Braasch I."/>
            <person name="Lecointre G."/>
            <person name="Bobe J."/>
            <person name="Postlethwait J.H."/>
            <person name="Berthelot C."/>
            <person name="Roest Crollius H."/>
            <person name="Guiguen Y."/>
        </authorList>
    </citation>
    <scope>NUCLEOTIDE SEQUENCE</scope>
    <source>
        <strain evidence="1">WJC10195</strain>
    </source>
</reference>
<dbReference type="PANTHER" id="PTHR37162">
    <property type="entry name" value="HAT FAMILY DIMERISATION DOMAINCONTAINING PROTEIN-RELATED"/>
    <property type="match status" value="1"/>
</dbReference>
<dbReference type="PANTHER" id="PTHR37162:SF11">
    <property type="match status" value="1"/>
</dbReference>
<accession>A0A9Q1F8Z2</accession>
<dbReference type="OrthoDB" id="10056585at2759"/>
<dbReference type="EMBL" id="JAINUF010000007">
    <property type="protein sequence ID" value="KAJ8353515.1"/>
    <property type="molecule type" value="Genomic_DNA"/>
</dbReference>
<organism evidence="1 2">
    <name type="scientific">Synaphobranchus kaupii</name>
    <name type="common">Kaup's arrowtooth eel</name>
    <dbReference type="NCBI Taxonomy" id="118154"/>
    <lineage>
        <taxon>Eukaryota</taxon>
        <taxon>Metazoa</taxon>
        <taxon>Chordata</taxon>
        <taxon>Craniata</taxon>
        <taxon>Vertebrata</taxon>
        <taxon>Euteleostomi</taxon>
        <taxon>Actinopterygii</taxon>
        <taxon>Neopterygii</taxon>
        <taxon>Teleostei</taxon>
        <taxon>Anguilliformes</taxon>
        <taxon>Synaphobranchidae</taxon>
        <taxon>Synaphobranchus</taxon>
    </lineage>
</organism>
<proteinExistence type="predicted"/>
<sequence length="346" mass="39796">MWLLDKLLKAKHTLFHNVPARREDYSAVTKSTVFPLSFCGHRWIENLPVVERALAVWPSLLQYMDTVRTKKLPNPGTASFDTIAAALKDPLILAKLQFYMALARTFNPFLKKYQTDEPVMLFLCKDLAEFIMSTKGVERMALDFRSDCMQGLSNIVRKVQEKSPLKYPMFEAFLSLESRSEEFLSFPPMQKMLDIFLCDFLSKPYPELWAFCQKLLILSHGQAFVERGFSVNKQELLNSVASARSRYRVHLDQERRKKKSEARGQKRKAAEDYLEELKKRKKTILVSEGLARDADRFAEEAVGKAGSKMAELTSKSNILRRGCKEKLAVLEIIEKEIVAKGAELRR</sequence>
<evidence type="ECO:0000313" key="1">
    <source>
        <dbReference type="EMBL" id="KAJ8353515.1"/>
    </source>
</evidence>
<evidence type="ECO:0000313" key="2">
    <source>
        <dbReference type="Proteomes" id="UP001152622"/>
    </source>
</evidence>
<dbReference type="AlphaFoldDB" id="A0A9Q1F8Z2"/>
<keyword evidence="2" id="KW-1185">Reference proteome</keyword>